<dbReference type="AlphaFoldDB" id="A0A095A3F0"/>
<dbReference type="InterPro" id="IPR017901">
    <property type="entry name" value="C-CAP_CF_C-like"/>
</dbReference>
<keyword evidence="5 8" id="KW-0067">ATP-binding</keyword>
<evidence type="ECO:0000256" key="4">
    <source>
        <dbReference type="ARBA" id="ARBA00022741"/>
    </source>
</evidence>
<keyword evidence="4 8" id="KW-0547">Nucleotide-binding</keyword>
<protein>
    <submittedName>
        <fullName evidence="10">Leucine--tRNA ligase, cytoplasmic</fullName>
    </submittedName>
</protein>
<sequence length="755" mass="84643">NEAIIYYEPENLVVTRGGDEAVVALCDQWYLDYGSEEWKTEVRKAVANLSATDEVRRGLYSTVDWLHEHACSRTYGLGTRLPWDDKWLIESLSDSTIYMAYYTIAHLLQGGSLDGRKPGPLKIWPEHMTPEVWDYIFLGIGNPEDLVETKSHSSLSVPILKRLRQEFLFWYPVDLRVSGKDLISNHLTYYLYNHIAIWPNEPNLWPRSIRANGHLLLNSNKMSKSTGNFLTLADAVEKYSADGVRLALADAGDSLDDANIKEEMAEAGLLRLYGLLDWFNMTLEILNDSSLQQKSDYRTGRYIDDTAHTFRLQLKQYKSSKSFKSSKSVGSHSVTQFIPPSDAVVWVAKAYPAWQAQILEIMAANLSDDGKTLADNATLAQLLRPHLKAMGKMAKRAMPFVQLVRERFVIHGKRVLQLQLEVDECEVIKKNLSYLISTLGLRQPDGLKINYSCDSNDSRIEESVCPLEPLILFCEPSTSASMTFLNPDIGSGLFTLNGVTIFDGDTYTDVVSRVVTHCRSLALNSKERIRTSQSVNLFTFVLFLYIQQINKISLRASAVSANAEWPGSYSRSSDLDSGRSTPIRLCRSSATLDGATLKIHRAHCSYLYLLSPMRSVTLDKCRKLTIVLGPIENTLQLNHCEDCLVIAACRRAVLAYCRRCTLHLAIQSRPILIQPPVPNTISGSMIISNIPGNNSGTNTSTPGTPTPGSVALVGNEEILLAPFHTTYMKLVDHLNKVNLSPKVNYWDRPFLLGKY</sequence>
<dbReference type="Gene3D" id="2.160.20.70">
    <property type="match status" value="1"/>
</dbReference>
<dbReference type="GO" id="GO:0004823">
    <property type="term" value="F:leucine-tRNA ligase activity"/>
    <property type="evidence" value="ECO:0007669"/>
    <property type="project" value="InterPro"/>
</dbReference>
<dbReference type="InterPro" id="IPR016098">
    <property type="entry name" value="CAP/MinC_C"/>
</dbReference>
<dbReference type="STRING" id="6185.A0A095A3F0"/>
<dbReference type="GO" id="GO:0005524">
    <property type="term" value="F:ATP binding"/>
    <property type="evidence" value="ECO:0007669"/>
    <property type="project" value="UniProtKB-KW"/>
</dbReference>
<name>A0A095A3F0_SCHHA</name>
<accession>A0A095A3F0</accession>
<dbReference type="InterPro" id="IPR012945">
    <property type="entry name" value="Tubulin-bd_cofactor_C_dom"/>
</dbReference>
<evidence type="ECO:0000259" key="9">
    <source>
        <dbReference type="PROSITE" id="PS51329"/>
    </source>
</evidence>
<keyword evidence="7 8" id="KW-0030">Aminoacyl-tRNA synthetase</keyword>
<keyword evidence="6 8" id="KW-0648">Protein biosynthesis</keyword>
<dbReference type="PANTHER" id="PTHR45794">
    <property type="entry name" value="LEUCYL-TRNA SYNTHETASE"/>
    <property type="match status" value="1"/>
</dbReference>
<gene>
    <name evidence="10" type="ORF">MS3_10348</name>
</gene>
<dbReference type="InterPro" id="IPR055416">
    <property type="entry name" value="RBD_LARS1"/>
</dbReference>
<evidence type="ECO:0000256" key="2">
    <source>
        <dbReference type="ARBA" id="ARBA00008848"/>
    </source>
</evidence>
<dbReference type="GO" id="GO:0006429">
    <property type="term" value="P:leucyl-tRNA aminoacylation"/>
    <property type="evidence" value="ECO:0007669"/>
    <property type="project" value="InterPro"/>
</dbReference>
<evidence type="ECO:0000256" key="1">
    <source>
        <dbReference type="ARBA" id="ARBA00005594"/>
    </source>
</evidence>
<proteinExistence type="inferred from homology"/>
<comment type="similarity">
    <text evidence="2">Belongs to the TBCC family.</text>
</comment>
<keyword evidence="3 8" id="KW-0436">Ligase</keyword>
<comment type="similarity">
    <text evidence="1 8">Belongs to the class-I aminoacyl-tRNA synthetase family.</text>
</comment>
<evidence type="ECO:0000256" key="5">
    <source>
        <dbReference type="ARBA" id="ARBA00022840"/>
    </source>
</evidence>
<dbReference type="InterPro" id="IPR014729">
    <property type="entry name" value="Rossmann-like_a/b/a_fold"/>
</dbReference>
<dbReference type="PROSITE" id="PS51329">
    <property type="entry name" value="C_CAP_COFACTOR_C"/>
    <property type="match status" value="1"/>
</dbReference>
<evidence type="ECO:0000313" key="10">
    <source>
        <dbReference type="EMBL" id="KGB41800.1"/>
    </source>
</evidence>
<feature type="domain" description="C-CAP/cofactor C-like" evidence="9">
    <location>
        <begin position="553"/>
        <end position="705"/>
    </location>
</feature>
<dbReference type="EMBL" id="KL252124">
    <property type="protein sequence ID" value="KGB41800.1"/>
    <property type="molecule type" value="Genomic_DNA"/>
</dbReference>
<dbReference type="Pfam" id="PF09334">
    <property type="entry name" value="tRNA-synt_1g"/>
    <property type="match status" value="1"/>
</dbReference>
<feature type="non-terminal residue" evidence="10">
    <location>
        <position position="1"/>
    </location>
</feature>
<dbReference type="SUPFAM" id="SSF52374">
    <property type="entry name" value="Nucleotidylyl transferase"/>
    <property type="match status" value="1"/>
</dbReference>
<evidence type="ECO:0000256" key="8">
    <source>
        <dbReference type="RuleBase" id="RU363039"/>
    </source>
</evidence>
<dbReference type="Pfam" id="PF22947">
    <property type="entry name" value="ULD_3"/>
    <property type="match status" value="1"/>
</dbReference>
<dbReference type="InterPro" id="IPR015413">
    <property type="entry name" value="Methionyl/Leucyl_tRNA_Synth"/>
</dbReference>
<dbReference type="InterPro" id="IPR054509">
    <property type="entry name" value="LARS1_ULD"/>
</dbReference>
<dbReference type="InterPro" id="IPR004493">
    <property type="entry name" value="Leu-tRNA-synth_Ia_arc/euk"/>
</dbReference>
<organism evidence="10">
    <name type="scientific">Schistosoma haematobium</name>
    <name type="common">Blood fluke</name>
    <dbReference type="NCBI Taxonomy" id="6185"/>
    <lineage>
        <taxon>Eukaryota</taxon>
        <taxon>Metazoa</taxon>
        <taxon>Spiralia</taxon>
        <taxon>Lophotrochozoa</taxon>
        <taxon>Platyhelminthes</taxon>
        <taxon>Trematoda</taxon>
        <taxon>Digenea</taxon>
        <taxon>Strigeidida</taxon>
        <taxon>Schistosomatoidea</taxon>
        <taxon>Schistosomatidae</taxon>
        <taxon>Schistosoma</taxon>
    </lineage>
</organism>
<dbReference type="Pfam" id="PF24810">
    <property type="entry name" value="RBD_LARS1"/>
    <property type="match status" value="1"/>
</dbReference>
<dbReference type="Gene3D" id="3.40.50.620">
    <property type="entry name" value="HUPs"/>
    <property type="match status" value="1"/>
</dbReference>
<evidence type="ECO:0000256" key="6">
    <source>
        <dbReference type="ARBA" id="ARBA00022917"/>
    </source>
</evidence>
<dbReference type="PANTHER" id="PTHR45794:SF1">
    <property type="entry name" value="LEUCINE--TRNA LIGASE, CYTOPLASMIC"/>
    <property type="match status" value="1"/>
</dbReference>
<evidence type="ECO:0000256" key="3">
    <source>
        <dbReference type="ARBA" id="ARBA00022598"/>
    </source>
</evidence>
<reference evidence="10" key="1">
    <citation type="journal article" date="2012" name="Nat. Genet.">
        <title>Whole-genome sequence of Schistosoma haematobium.</title>
        <authorList>
            <person name="Young N.D."/>
            <person name="Jex A.R."/>
            <person name="Li B."/>
            <person name="Liu S."/>
            <person name="Yang L."/>
            <person name="Xiong Z."/>
            <person name="Li Y."/>
            <person name="Cantacessi C."/>
            <person name="Hall R.S."/>
            <person name="Xu X."/>
            <person name="Chen F."/>
            <person name="Wu X."/>
            <person name="Zerlotini A."/>
            <person name="Oliveira G."/>
            <person name="Hofmann A."/>
            <person name="Zhang G."/>
            <person name="Fang X."/>
            <person name="Kang Y."/>
            <person name="Campbell B.E."/>
            <person name="Loukas A."/>
            <person name="Ranganathan S."/>
            <person name="Rollinson D."/>
            <person name="Rinaldi G."/>
            <person name="Brindley P.J."/>
            <person name="Yang H."/>
            <person name="Wang J."/>
            <person name="Wang J."/>
            <person name="Gasser R.B."/>
        </authorList>
    </citation>
    <scope>NUCLEOTIDE SEQUENCE [LARGE SCALE GENOMIC DNA]</scope>
</reference>
<evidence type="ECO:0000256" key="7">
    <source>
        <dbReference type="ARBA" id="ARBA00023146"/>
    </source>
</evidence>
<dbReference type="Pfam" id="PF07986">
    <property type="entry name" value="TBCC"/>
    <property type="match status" value="1"/>
</dbReference>